<dbReference type="HOGENOM" id="CLU_142725_0_0_7"/>
<keyword evidence="3" id="KW-1185">Reference proteome</keyword>
<dbReference type="STRING" id="598659.NAMH_1132"/>
<dbReference type="InterPro" id="IPR012902">
    <property type="entry name" value="N_methyl_site"/>
</dbReference>
<proteinExistence type="predicted"/>
<accession>B9LA70</accession>
<gene>
    <name evidence="2" type="ordered locus">NAMH_1132</name>
</gene>
<name>B9LA70_NAUPA</name>
<evidence type="ECO:0000313" key="2">
    <source>
        <dbReference type="EMBL" id="ACM93025.1"/>
    </source>
</evidence>
<feature type="transmembrane region" description="Helical" evidence="1">
    <location>
        <begin position="7"/>
        <end position="29"/>
    </location>
</feature>
<dbReference type="Gene3D" id="3.30.700.10">
    <property type="entry name" value="Glycoprotein, Type 4 Pilin"/>
    <property type="match status" value="1"/>
</dbReference>
<evidence type="ECO:0000313" key="3">
    <source>
        <dbReference type="Proteomes" id="UP000000448"/>
    </source>
</evidence>
<keyword evidence="1" id="KW-1133">Transmembrane helix</keyword>
<dbReference type="OrthoDB" id="5372938at2"/>
<evidence type="ECO:0000256" key="1">
    <source>
        <dbReference type="SAM" id="Phobius"/>
    </source>
</evidence>
<dbReference type="EMBL" id="CP001279">
    <property type="protein sequence ID" value="ACM93025.1"/>
    <property type="molecule type" value="Genomic_DNA"/>
</dbReference>
<dbReference type="SUPFAM" id="SSF54523">
    <property type="entry name" value="Pili subunits"/>
    <property type="match status" value="1"/>
</dbReference>
<dbReference type="InterPro" id="IPR045584">
    <property type="entry name" value="Pilin-like"/>
</dbReference>
<dbReference type="KEGG" id="nam:NAMH_1132"/>
<reference evidence="2 3" key="1">
    <citation type="journal article" date="2009" name="PLoS Genet.">
        <title>Adaptations to submarine hydrothermal environments exemplified by the genome of Nautilia profundicola.</title>
        <authorList>
            <person name="Campbell B.J."/>
            <person name="Smith J.L."/>
            <person name="Hanson T.E."/>
            <person name="Klotz M.G."/>
            <person name="Stein L.Y."/>
            <person name="Lee C.K."/>
            <person name="Wu D."/>
            <person name="Robinson J.M."/>
            <person name="Khouri H.M."/>
            <person name="Eisen J.A."/>
            <person name="Cary S.C."/>
        </authorList>
    </citation>
    <scope>NUCLEOTIDE SEQUENCE [LARGE SCALE GENOMIC DNA]</scope>
    <source>
        <strain evidence="3">ATCC BAA-1463 / DSM 18972 / AmH</strain>
    </source>
</reference>
<organism evidence="2 3">
    <name type="scientific">Nautilia profundicola (strain ATCC BAA-1463 / DSM 18972 / AmH)</name>
    <dbReference type="NCBI Taxonomy" id="598659"/>
    <lineage>
        <taxon>Bacteria</taxon>
        <taxon>Pseudomonadati</taxon>
        <taxon>Campylobacterota</taxon>
        <taxon>Epsilonproteobacteria</taxon>
        <taxon>Nautiliales</taxon>
        <taxon>Nautiliaceae</taxon>
        <taxon>Nautilia</taxon>
    </lineage>
</organism>
<dbReference type="NCBIfam" id="TIGR02532">
    <property type="entry name" value="IV_pilin_GFxxxE"/>
    <property type="match status" value="1"/>
</dbReference>
<protein>
    <submittedName>
        <fullName evidence="2">N-terminal methylation</fullName>
    </submittedName>
</protein>
<sequence length="140" mass="15371">MRKSFTMLELIFVIVVIGILAGVAIPRLFSGISDAEIAKVKTDVATIRTAISTKYGKNVMEGNDSCPSLETSTTDNQLFEGILTYPIKQNTGTVKWDGNGTDYNVTIDQKVIKFHYYNDTANNCKFVCDNTNGNCSLIGE</sequence>
<keyword evidence="1" id="KW-0472">Membrane</keyword>
<dbReference type="AlphaFoldDB" id="B9LA70"/>
<keyword evidence="1" id="KW-0812">Transmembrane</keyword>
<dbReference type="Proteomes" id="UP000000448">
    <property type="component" value="Chromosome"/>
</dbReference>
<dbReference type="RefSeq" id="WP_015902077.1">
    <property type="nucleotide sequence ID" value="NC_012115.1"/>
</dbReference>
<dbReference type="eggNOG" id="COG2165">
    <property type="taxonomic scope" value="Bacteria"/>
</dbReference>